<dbReference type="InterPro" id="IPR034660">
    <property type="entry name" value="DinB/YfiT-like"/>
</dbReference>
<dbReference type="STRING" id="857087.Metme_3353"/>
<reference evidence="2" key="3">
    <citation type="submission" date="2011-05" db="EMBL/GenBank/DDBJ databases">
        <title>Complete sequence of Methylomonas methanica MC09.</title>
        <authorList>
            <consortium name="US DOE Joint Genome Institute"/>
            <person name="Lucas S."/>
            <person name="Han J."/>
            <person name="Lapidus A."/>
            <person name="Cheng J.-F."/>
            <person name="Goodwin L."/>
            <person name="Pitluck S."/>
            <person name="Peters L."/>
            <person name="Mikhailova N."/>
            <person name="Teshima H."/>
            <person name="Han C."/>
            <person name="Tapia R."/>
            <person name="Land M."/>
            <person name="Hauser L."/>
            <person name="Kyrpides N."/>
            <person name="Ivanova N."/>
            <person name="Pagani I."/>
            <person name="Stein L."/>
            <person name="Woyke T."/>
        </authorList>
    </citation>
    <scope>NUCLEOTIDE SEQUENCE [LARGE SCALE GENOMIC DNA]</scope>
    <source>
        <strain evidence="2">MC09</strain>
    </source>
</reference>
<dbReference type="PANTHER" id="PTHR36922">
    <property type="entry name" value="BLL2446 PROTEIN"/>
    <property type="match status" value="1"/>
</dbReference>
<accession>G0A696</accession>
<sequence>MSDFMYAISLPPILRSLTNLRAILEKAVSHAELKKIDPSVLIDARLYPDMYPLSRQVQIATDVAKGAAARLAGQEPPTFEDTESTFPALLARIDKTVALLESFTADQINGSADKTILLPRHDRTTEFKGLNYLTDFVLPNVYFHVTTAYAILRHNGVELGKQDFLGNI</sequence>
<evidence type="ECO:0008006" key="3">
    <source>
        <dbReference type="Google" id="ProtNLM"/>
    </source>
</evidence>
<dbReference type="KEGG" id="mmt:Metme_3353"/>
<dbReference type="eggNOG" id="COG3812">
    <property type="taxonomic scope" value="Bacteria"/>
</dbReference>
<keyword evidence="2" id="KW-1185">Reference proteome</keyword>
<evidence type="ECO:0000313" key="1">
    <source>
        <dbReference type="EMBL" id="AEG01724.1"/>
    </source>
</evidence>
<organism evidence="1 2">
    <name type="scientific">Methylomonas methanica (strain DSM 25384 / MC09)</name>
    <dbReference type="NCBI Taxonomy" id="857087"/>
    <lineage>
        <taxon>Bacteria</taxon>
        <taxon>Pseudomonadati</taxon>
        <taxon>Pseudomonadota</taxon>
        <taxon>Gammaproteobacteria</taxon>
        <taxon>Methylococcales</taxon>
        <taxon>Methylococcaceae</taxon>
        <taxon>Methylomonas</taxon>
    </lineage>
</organism>
<dbReference type="PANTHER" id="PTHR36922:SF1">
    <property type="entry name" value="DUF1993 DOMAIN-CONTAINING PROTEIN"/>
    <property type="match status" value="1"/>
</dbReference>
<proteinExistence type="predicted"/>
<dbReference type="Gene3D" id="1.20.120.450">
    <property type="entry name" value="dinb family like domain"/>
    <property type="match status" value="1"/>
</dbReference>
<dbReference type="HOGENOM" id="CLU_090929_1_0_6"/>
<dbReference type="AlphaFoldDB" id="G0A696"/>
<dbReference type="EMBL" id="CP002738">
    <property type="protein sequence ID" value="AEG01724.1"/>
    <property type="molecule type" value="Genomic_DNA"/>
</dbReference>
<gene>
    <name evidence="1" type="ordered locus">Metme_3353</name>
</gene>
<dbReference type="RefSeq" id="WP_013819951.1">
    <property type="nucleotide sequence ID" value="NC_015572.1"/>
</dbReference>
<dbReference type="Proteomes" id="UP000008888">
    <property type="component" value="Chromosome"/>
</dbReference>
<reference evidence="1 2" key="1">
    <citation type="journal article" date="2011" name="J. Bacteriol.">
        <title>Complete Genome Sequence of the Aerobic Marine Methanotroph Methylomonas methanica MC09.</title>
        <authorList>
            <person name="Boden R."/>
            <person name="Cunliffe M."/>
            <person name="Scanlan J."/>
            <person name="Moussard H."/>
            <person name="Kits K.D."/>
            <person name="Klotz M.G."/>
            <person name="Jetten M.S."/>
            <person name="Vuilleumier S."/>
            <person name="Han J."/>
            <person name="Peters L."/>
            <person name="Mikhailova N."/>
            <person name="Teshima H."/>
            <person name="Tapia R."/>
            <person name="Kyrpides N."/>
            <person name="Ivanova N."/>
            <person name="Pagani I."/>
            <person name="Cheng J.F."/>
            <person name="Goodwin L."/>
            <person name="Han C."/>
            <person name="Hauser L."/>
            <person name="Land M.L."/>
            <person name="Lapidus A."/>
            <person name="Lucas S."/>
            <person name="Pitluck S."/>
            <person name="Woyke T."/>
            <person name="Stein L."/>
            <person name="Murrell J.C."/>
        </authorList>
    </citation>
    <scope>NUCLEOTIDE SEQUENCE [LARGE SCALE GENOMIC DNA]</scope>
    <source>
        <strain evidence="1 2">MC09</strain>
    </source>
</reference>
<name>G0A696_METMM</name>
<protein>
    <recommendedName>
        <fullName evidence="3">DUF1993 domain-containing protein</fullName>
    </recommendedName>
</protein>
<dbReference type="InterPro" id="IPR018531">
    <property type="entry name" value="DUF1993"/>
</dbReference>
<dbReference type="OrthoDB" id="338237at2"/>
<dbReference type="SUPFAM" id="SSF109854">
    <property type="entry name" value="DinB/YfiT-like putative metalloenzymes"/>
    <property type="match status" value="1"/>
</dbReference>
<dbReference type="Pfam" id="PF09351">
    <property type="entry name" value="DUF1993"/>
    <property type="match status" value="1"/>
</dbReference>
<evidence type="ECO:0000313" key="2">
    <source>
        <dbReference type="Proteomes" id="UP000008888"/>
    </source>
</evidence>
<reference key="2">
    <citation type="submission" date="2011-05" db="EMBL/GenBank/DDBJ databases">
        <title>Complete genome sequence of the aerobic marine methanotroph Methylomonas methanica MC09.</title>
        <authorList>
            <person name="Boden R."/>
            <person name="Cunliffe M."/>
            <person name="Scanlan J."/>
            <person name="Moussard H."/>
            <person name="Kits K.D."/>
            <person name="Klotz M."/>
            <person name="Jetten M."/>
            <person name="Vuilleumier S."/>
            <person name="Han J."/>
            <person name="Peters L."/>
            <person name="Mikhailova N."/>
            <person name="Teshima H."/>
            <person name="Tapia R."/>
            <person name="Kyrpides N."/>
            <person name="Ivanova N."/>
            <person name="Pagani I."/>
            <person name="Cheng J.-F."/>
            <person name="Goodwin L."/>
            <person name="Han C."/>
            <person name="Hauser L."/>
            <person name="Land M."/>
            <person name="Lapidus A."/>
            <person name="Lucas S."/>
            <person name="Pitluck S."/>
            <person name="Woyke T."/>
            <person name="Stein L.Y."/>
            <person name="Murrell C."/>
        </authorList>
    </citation>
    <scope>NUCLEOTIDE SEQUENCE</scope>
    <source>
        <strain>MC09</strain>
    </source>
</reference>